<feature type="binding site" evidence="8">
    <location>
        <position position="306"/>
    </location>
    <ligand>
        <name>Mg(2+)</name>
        <dbReference type="ChEBI" id="CHEBI:18420"/>
        <label>2</label>
    </ligand>
</feature>
<feature type="active site" evidence="8">
    <location>
        <position position="81"/>
    </location>
</feature>
<feature type="active site" description="Proton acceptor" evidence="8">
    <location>
        <position position="132"/>
    </location>
</feature>
<evidence type="ECO:0000256" key="4">
    <source>
        <dbReference type="ARBA" id="ARBA00022741"/>
    </source>
</evidence>
<evidence type="ECO:0000256" key="7">
    <source>
        <dbReference type="ARBA" id="ARBA00022842"/>
    </source>
</evidence>
<organism evidence="13 14">
    <name type="scientific">Nocardioides donggukensis</name>
    <dbReference type="NCBI Taxonomy" id="2774019"/>
    <lineage>
        <taxon>Bacteria</taxon>
        <taxon>Bacillati</taxon>
        <taxon>Actinomycetota</taxon>
        <taxon>Actinomycetes</taxon>
        <taxon>Propionibacteriales</taxon>
        <taxon>Nocardioidaceae</taxon>
        <taxon>Nocardioides</taxon>
    </lineage>
</organism>
<dbReference type="EC" id="6.3.5.3" evidence="8"/>
<keyword evidence="3 8" id="KW-0479">Metal-binding</keyword>
<keyword evidence="1 8" id="KW-0963">Cytoplasm</keyword>
<protein>
    <recommendedName>
        <fullName evidence="8">Phosphoribosylformylglycinamidine synthase subunit PurL</fullName>
        <shortName evidence="8">FGAM synthase</shortName>
        <ecNumber evidence="8">6.3.5.3</ecNumber>
    </recommendedName>
    <alternativeName>
        <fullName evidence="8">Formylglycinamide ribonucleotide amidotransferase subunit II</fullName>
        <shortName evidence="8">FGAR amidotransferase II</shortName>
        <shortName evidence="8">FGAR-AT II</shortName>
    </alternativeName>
    <alternativeName>
        <fullName evidence="8">Glutamine amidotransferase PurL</fullName>
    </alternativeName>
    <alternativeName>
        <fullName evidence="8">Phosphoribosylformylglycinamidine synthase subunit II</fullName>
    </alternativeName>
</protein>
<dbReference type="CDD" id="cd02203">
    <property type="entry name" value="PurL_repeat1"/>
    <property type="match status" value="1"/>
</dbReference>
<keyword evidence="5 8" id="KW-0658">Purine biosynthesis</keyword>
<keyword evidence="14" id="KW-1185">Reference proteome</keyword>
<accession>A0A927K5U7</accession>
<dbReference type="Gene3D" id="3.90.650.10">
    <property type="entry name" value="PurM-like C-terminal domain"/>
    <property type="match status" value="2"/>
</dbReference>
<feature type="domain" description="PurM-like N-terminal" evidence="10">
    <location>
        <begin position="111"/>
        <end position="225"/>
    </location>
</feature>
<keyword evidence="7 8" id="KW-0460">Magnesium</keyword>
<proteinExistence type="inferred from homology"/>
<feature type="binding site" evidence="8">
    <location>
        <position position="576"/>
    </location>
    <ligand>
        <name>Mg(2+)</name>
        <dbReference type="ChEBI" id="CHEBI:18420"/>
        <label>1</label>
    </ligand>
</feature>
<keyword evidence="2 8" id="KW-0436">Ligase</keyword>
<evidence type="ECO:0000313" key="14">
    <source>
        <dbReference type="Proteomes" id="UP000616839"/>
    </source>
</evidence>
<keyword evidence="6 8" id="KW-0067">ATP-binding</keyword>
<dbReference type="Gene3D" id="3.30.1330.10">
    <property type="entry name" value="PurM-like, N-terminal domain"/>
    <property type="match status" value="2"/>
</dbReference>
<dbReference type="HAMAP" id="MF_00420">
    <property type="entry name" value="PurL_2"/>
    <property type="match status" value="1"/>
</dbReference>
<evidence type="ECO:0000256" key="3">
    <source>
        <dbReference type="ARBA" id="ARBA00022723"/>
    </source>
</evidence>
<dbReference type="InterPro" id="IPR016188">
    <property type="entry name" value="PurM-like_N"/>
</dbReference>
<feature type="binding site" evidence="8">
    <location>
        <position position="84"/>
    </location>
    <ligand>
        <name>ATP</name>
        <dbReference type="ChEBI" id="CHEBI:30616"/>
    </ligand>
</feature>
<feature type="binding site" evidence="8">
    <location>
        <begin position="350"/>
        <end position="352"/>
    </location>
    <ligand>
        <name>substrate</name>
    </ligand>
</feature>
<evidence type="ECO:0000259" key="11">
    <source>
        <dbReference type="Pfam" id="PF02769"/>
    </source>
</evidence>
<dbReference type="GO" id="GO:0000287">
    <property type="term" value="F:magnesium ion binding"/>
    <property type="evidence" value="ECO:0007669"/>
    <property type="project" value="UniProtKB-UniRule"/>
</dbReference>
<feature type="region of interest" description="Disordered" evidence="9">
    <location>
        <begin position="1"/>
        <end position="39"/>
    </location>
</feature>
<sequence>MSRVPDTQQLPPDATQPTGRPGDGPTGQVDTVAAAAADPARQQPWADLGLKHDEYDRIREILGRRPTSSELAMYSVMWSEHCSYKSSKVHLKQFGEIPQETPAGAMLAGIGENAGVIDIGQGYAVTFKVESHNHPSYVEPYQGAATGIGGIVRDILAMGARPVAVMDPLRFGPLDAHDTHRVLPGIVAGVGGYGNCLGLPNIGGEAVFDETYLGNPLVNALCVGVLRHEDLHLAKATGVGNQVILYGARTGGDGIGGVSVLASETFAADGPAKRPSVQVGDPFMEKLLIECTLEIFAAGLVAGIQDLGGAGLSCATSELASAGDGGMHVHLDSVPLRDSTLAPEEILMSESQERMMAVVEPADVEAFLAICAKWDVEAVVVGEVTDTGRLHIDWHGERVVDVPPRSVAHDGPTYQRPYARPRWQDALQADAAESLPRPGTGDELRRALLRLVASPNLCDKSWITDQYDRYVRGNTVLAQPEDSGMVRIDDRTNLGVAVSTDCNGRFARLDPYAGAQLALAESYRNVATGGARPLAVSDCLNFGSPEDPDVMWQFAEACRGLKDACLELGIPVTGGNVSLYNQTGETAILPTPVVAVLGVIQDVTRRTPSHFVHEGEAVYLLGTTREELSGSEWAHVIHGHLGGRPPRVDLAAEQALAALLVEASQGLLVTSAHDVSDGGLAQTLVESSLREGIGCRVSLAGDPFVGLFSESAARAVVTVSETGTAALTALAGHHGVPLTRLGSTGGDAVVVDGLFEVPVTELRAAWSATLPAALG</sequence>
<evidence type="ECO:0000259" key="12">
    <source>
        <dbReference type="Pfam" id="PF18072"/>
    </source>
</evidence>
<feature type="binding site" evidence="8">
    <location>
        <position position="575"/>
    </location>
    <ligand>
        <name>ATP</name>
        <dbReference type="ChEBI" id="CHEBI:30616"/>
    </ligand>
</feature>
<dbReference type="GO" id="GO:0004642">
    <property type="term" value="F:phosphoribosylformylglycinamidine synthase activity"/>
    <property type="evidence" value="ECO:0007669"/>
    <property type="project" value="UniProtKB-UniRule"/>
</dbReference>
<feature type="domain" description="Phosphoribosylformylglycinamidine synthase linker" evidence="12">
    <location>
        <begin position="46"/>
        <end position="85"/>
    </location>
</feature>
<dbReference type="PANTHER" id="PTHR43555">
    <property type="entry name" value="PHOSPHORIBOSYLFORMYLGLYCINAMIDINE SYNTHASE SUBUNIT PURL"/>
    <property type="match status" value="1"/>
</dbReference>
<feature type="binding site" evidence="8">
    <location>
        <position position="154"/>
    </location>
    <ligand>
        <name>Mg(2+)</name>
        <dbReference type="ChEBI" id="CHEBI:18420"/>
        <label>2</label>
    </ligand>
</feature>
<dbReference type="SUPFAM" id="SSF56042">
    <property type="entry name" value="PurM C-terminal domain-like"/>
    <property type="match status" value="2"/>
</dbReference>
<dbReference type="PIRSF" id="PIRSF001587">
    <property type="entry name" value="FGAM_synthase_II"/>
    <property type="match status" value="1"/>
</dbReference>
<feature type="binding site" evidence="8">
    <location>
        <position position="538"/>
    </location>
    <ligand>
        <name>ATP</name>
        <dbReference type="ChEBI" id="CHEBI:30616"/>
    </ligand>
</feature>
<dbReference type="SUPFAM" id="SSF55326">
    <property type="entry name" value="PurM N-terminal domain-like"/>
    <property type="match status" value="2"/>
</dbReference>
<evidence type="ECO:0000313" key="13">
    <source>
        <dbReference type="EMBL" id="MBD8868270.1"/>
    </source>
</evidence>
<reference evidence="13" key="1">
    <citation type="submission" date="2020-09" db="EMBL/GenBank/DDBJ databases">
        <title>Nocardioides sp. strain MJB4 16S ribosomal RNA gene Genome sequencing and assembly.</title>
        <authorList>
            <person name="Kim I."/>
        </authorList>
    </citation>
    <scope>NUCLEOTIDE SEQUENCE</scope>
    <source>
        <strain evidence="13">MJB4</strain>
    </source>
</reference>
<dbReference type="PANTHER" id="PTHR43555:SF1">
    <property type="entry name" value="PHOSPHORIBOSYLFORMYLGLYCINAMIDINE SYNTHASE SUBUNIT PURL"/>
    <property type="match status" value="1"/>
</dbReference>
<comment type="caution">
    <text evidence="8">Lacks conserved residue(s) required for the propagation of feature annotation.</text>
</comment>
<feature type="binding site" evidence="8">
    <location>
        <position position="153"/>
    </location>
    <ligand>
        <name>substrate</name>
    </ligand>
</feature>
<dbReference type="InterPro" id="IPR010074">
    <property type="entry name" value="PRibForGlyAmidine_synth_PurL"/>
</dbReference>
<dbReference type="InterPro" id="IPR010918">
    <property type="entry name" value="PurM-like_C_dom"/>
</dbReference>
<dbReference type="Pfam" id="PF02769">
    <property type="entry name" value="AIRS_C"/>
    <property type="match status" value="2"/>
</dbReference>
<feature type="binding site" evidence="8">
    <location>
        <begin position="131"/>
        <end position="134"/>
    </location>
    <ligand>
        <name>substrate</name>
    </ligand>
</feature>
<dbReference type="AlphaFoldDB" id="A0A927K5U7"/>
<feature type="domain" description="PurM-like C-terminal" evidence="11">
    <location>
        <begin position="239"/>
        <end position="394"/>
    </location>
</feature>
<comment type="subunit">
    <text evidence="8">Monomer. Part of the FGAM synthase complex composed of 1 PurL, 1 PurQ and 2 PurS subunits.</text>
</comment>
<name>A0A927K5U7_9ACTN</name>
<dbReference type="Pfam" id="PF18072">
    <property type="entry name" value="FGAR-AT_linker"/>
    <property type="match status" value="1"/>
</dbReference>
<comment type="catalytic activity">
    <reaction evidence="8">
        <text>N(2)-formyl-N(1)-(5-phospho-beta-D-ribosyl)glycinamide + L-glutamine + ATP + H2O = 2-formamido-N(1)-(5-O-phospho-beta-D-ribosyl)acetamidine + L-glutamate + ADP + phosphate + H(+)</text>
        <dbReference type="Rhea" id="RHEA:17129"/>
        <dbReference type="ChEBI" id="CHEBI:15377"/>
        <dbReference type="ChEBI" id="CHEBI:15378"/>
        <dbReference type="ChEBI" id="CHEBI:29985"/>
        <dbReference type="ChEBI" id="CHEBI:30616"/>
        <dbReference type="ChEBI" id="CHEBI:43474"/>
        <dbReference type="ChEBI" id="CHEBI:58359"/>
        <dbReference type="ChEBI" id="CHEBI:147286"/>
        <dbReference type="ChEBI" id="CHEBI:147287"/>
        <dbReference type="ChEBI" id="CHEBI:456216"/>
        <dbReference type="EC" id="6.3.5.3"/>
    </reaction>
</comment>
<feature type="binding site" evidence="8">
    <location>
        <position position="130"/>
    </location>
    <ligand>
        <name>Mg(2+)</name>
        <dbReference type="ChEBI" id="CHEBI:18420"/>
        <label>1</label>
    </ligand>
</feature>
<dbReference type="NCBIfam" id="NF002290">
    <property type="entry name" value="PRK01213.1"/>
    <property type="match status" value="1"/>
</dbReference>
<feature type="domain" description="PurM-like C-terminal" evidence="11">
    <location>
        <begin position="614"/>
        <end position="747"/>
    </location>
</feature>
<evidence type="ECO:0000256" key="8">
    <source>
        <dbReference type="HAMAP-Rule" id="MF_00420"/>
    </source>
</evidence>
<evidence type="ECO:0000259" key="10">
    <source>
        <dbReference type="Pfam" id="PF00586"/>
    </source>
</evidence>
<evidence type="ECO:0000256" key="2">
    <source>
        <dbReference type="ARBA" id="ARBA00022598"/>
    </source>
</evidence>
<comment type="caution">
    <text evidence="13">The sequence shown here is derived from an EMBL/GenBank/DDBJ whole genome shotgun (WGS) entry which is preliminary data.</text>
</comment>
<comment type="subcellular location">
    <subcellularLocation>
        <location evidence="8">Cytoplasm</location>
    </subcellularLocation>
</comment>
<feature type="compositionally biased region" description="Polar residues" evidence="9">
    <location>
        <begin position="1"/>
        <end position="18"/>
    </location>
</feature>
<feature type="binding site" evidence="8">
    <location>
        <position position="128"/>
    </location>
    <ligand>
        <name>ATP</name>
        <dbReference type="ChEBI" id="CHEBI:30616"/>
    </ligand>
</feature>
<gene>
    <name evidence="8 13" type="primary">purL</name>
    <name evidence="13" type="ORF">IE331_01410</name>
</gene>
<dbReference type="NCBIfam" id="TIGR01736">
    <property type="entry name" value="FGAM_synth_II"/>
    <property type="match status" value="1"/>
</dbReference>
<dbReference type="GO" id="GO:0005737">
    <property type="term" value="C:cytoplasm"/>
    <property type="evidence" value="ECO:0007669"/>
    <property type="project" value="UniProtKB-SubCell"/>
</dbReference>
<dbReference type="CDD" id="cd02204">
    <property type="entry name" value="PurL_repeat2"/>
    <property type="match status" value="1"/>
</dbReference>
<dbReference type="FunFam" id="3.30.1330.10:FF:000004">
    <property type="entry name" value="Phosphoribosylformylglycinamidine synthase subunit PurL"/>
    <property type="match status" value="1"/>
</dbReference>
<keyword evidence="4 8" id="KW-0547">Nucleotide-binding</keyword>
<dbReference type="InterPro" id="IPR036676">
    <property type="entry name" value="PurM-like_C_sf"/>
</dbReference>
<comment type="similarity">
    <text evidence="8">Belongs to the FGAMS family.</text>
</comment>
<feature type="binding site" evidence="8">
    <location>
        <position position="278"/>
    </location>
    <ligand>
        <name>substrate</name>
    </ligand>
</feature>
<dbReference type="InterPro" id="IPR041609">
    <property type="entry name" value="PurL_linker"/>
</dbReference>
<feature type="binding site" evidence="8">
    <location>
        <position position="578"/>
    </location>
    <ligand>
        <name>substrate</name>
    </ligand>
</feature>
<dbReference type="Pfam" id="PF00586">
    <property type="entry name" value="AIRS"/>
    <property type="match status" value="2"/>
</dbReference>
<dbReference type="EMBL" id="JACYXZ010000001">
    <property type="protein sequence ID" value="MBD8868270.1"/>
    <property type="molecule type" value="Genomic_DNA"/>
</dbReference>
<dbReference type="GO" id="GO:0006189">
    <property type="term" value="P:'de novo' IMP biosynthetic process"/>
    <property type="evidence" value="ECO:0007669"/>
    <property type="project" value="UniProtKB-UniRule"/>
</dbReference>
<evidence type="ECO:0000256" key="6">
    <source>
        <dbReference type="ARBA" id="ARBA00022840"/>
    </source>
</evidence>
<comment type="function">
    <text evidence="8">Part of the phosphoribosylformylglycinamidine synthase complex involved in the purines biosynthetic pathway. Catalyzes the ATP-dependent conversion of formylglycinamide ribonucleotide (FGAR) and glutamine to yield formylglycinamidine ribonucleotide (FGAM) and glutamate. The FGAM synthase complex is composed of three subunits. PurQ produces an ammonia molecule by converting glutamine to glutamate. PurL transfers the ammonia molecule to FGAR to form FGAM in an ATP-dependent manner. PurS interacts with PurQ and PurL and is thought to assist in the transfer of the ammonia molecule from PurQ to PurL.</text>
</comment>
<evidence type="ECO:0000256" key="1">
    <source>
        <dbReference type="ARBA" id="ARBA00022490"/>
    </source>
</evidence>
<evidence type="ECO:0000256" key="5">
    <source>
        <dbReference type="ARBA" id="ARBA00022755"/>
    </source>
</evidence>
<dbReference type="InterPro" id="IPR036921">
    <property type="entry name" value="PurM-like_N_sf"/>
</dbReference>
<evidence type="ECO:0000256" key="9">
    <source>
        <dbReference type="SAM" id="MobiDB-lite"/>
    </source>
</evidence>
<feature type="domain" description="PurM-like N-terminal" evidence="10">
    <location>
        <begin position="481"/>
        <end position="600"/>
    </location>
</feature>
<dbReference type="GO" id="GO:0005524">
    <property type="term" value="F:ATP binding"/>
    <property type="evidence" value="ECO:0007669"/>
    <property type="project" value="UniProtKB-UniRule"/>
</dbReference>
<comment type="pathway">
    <text evidence="8">Purine metabolism; IMP biosynthesis via de novo pathway; 5-amino-1-(5-phospho-D-ribosyl)imidazole from N(2)-formyl-N(1)-(5-phospho-D-ribosyl)glycinamide: step 1/2.</text>
</comment>
<dbReference type="Proteomes" id="UP000616839">
    <property type="component" value="Unassembled WGS sequence"/>
</dbReference>